<dbReference type="RefSeq" id="WP_089834301.1">
    <property type="nucleotide sequence ID" value="NZ_FNBN01000004.1"/>
</dbReference>
<name>A0A1G7TWS4_CHIFI</name>
<gene>
    <name evidence="2" type="ORF">SAMN04488121_104113</name>
</gene>
<dbReference type="InterPro" id="IPR032710">
    <property type="entry name" value="NTF2-like_dom_sf"/>
</dbReference>
<reference evidence="2 3" key="1">
    <citation type="submission" date="2016-10" db="EMBL/GenBank/DDBJ databases">
        <authorList>
            <person name="de Groot N.N."/>
        </authorList>
    </citation>
    <scope>NUCLEOTIDE SEQUENCE [LARGE SCALE GENOMIC DNA]</scope>
    <source>
        <strain evidence="2 3">DSM 527</strain>
    </source>
</reference>
<protein>
    <recommendedName>
        <fullName evidence="1">SnoaL-like domain-containing protein</fullName>
    </recommendedName>
</protein>
<evidence type="ECO:0000313" key="2">
    <source>
        <dbReference type="EMBL" id="SDG39561.1"/>
    </source>
</evidence>
<dbReference type="Proteomes" id="UP000199045">
    <property type="component" value="Unassembled WGS sequence"/>
</dbReference>
<accession>A0A1G7TWS4</accession>
<dbReference type="Pfam" id="PF20409">
    <property type="entry name" value="SnoaL_5"/>
    <property type="match status" value="1"/>
</dbReference>
<organism evidence="2 3">
    <name type="scientific">Chitinophaga filiformis</name>
    <name type="common">Myxococcus filiformis</name>
    <name type="synonym">Flexibacter filiformis</name>
    <dbReference type="NCBI Taxonomy" id="104663"/>
    <lineage>
        <taxon>Bacteria</taxon>
        <taxon>Pseudomonadati</taxon>
        <taxon>Bacteroidota</taxon>
        <taxon>Chitinophagia</taxon>
        <taxon>Chitinophagales</taxon>
        <taxon>Chitinophagaceae</taxon>
        <taxon>Chitinophaga</taxon>
    </lineage>
</organism>
<dbReference type="OrthoDB" id="336094at2"/>
<dbReference type="SUPFAM" id="SSF54427">
    <property type="entry name" value="NTF2-like"/>
    <property type="match status" value="1"/>
</dbReference>
<feature type="domain" description="SnoaL-like" evidence="1">
    <location>
        <begin position="1"/>
        <end position="118"/>
    </location>
</feature>
<dbReference type="Gene3D" id="3.10.450.50">
    <property type="match status" value="1"/>
</dbReference>
<proteinExistence type="predicted"/>
<evidence type="ECO:0000313" key="3">
    <source>
        <dbReference type="Proteomes" id="UP000199045"/>
    </source>
</evidence>
<dbReference type="STRING" id="104663.SAMN04488121_104113"/>
<sequence>MTTQEIATRLAELCKKGEFETAQKELYAQDCISIEPEATPEFEKEVKGLDKIFEKGNKFMSMVEEVHGVDTSTPVVAGNSFAFVLKMDMTMKGRGRMNMEELCVYTTKDGKVISEQFYM</sequence>
<dbReference type="InterPro" id="IPR046860">
    <property type="entry name" value="SnoaL_5"/>
</dbReference>
<dbReference type="EMBL" id="FNBN01000004">
    <property type="protein sequence ID" value="SDG39561.1"/>
    <property type="molecule type" value="Genomic_DNA"/>
</dbReference>
<dbReference type="AlphaFoldDB" id="A0A1G7TWS4"/>
<evidence type="ECO:0000259" key="1">
    <source>
        <dbReference type="Pfam" id="PF20409"/>
    </source>
</evidence>